<dbReference type="AlphaFoldDB" id="A0A3D9SS31"/>
<evidence type="ECO:0000313" key="2">
    <source>
        <dbReference type="EMBL" id="REE96773.1"/>
    </source>
</evidence>
<proteinExistence type="predicted"/>
<gene>
    <name evidence="2" type="ORF">DFJ69_2220</name>
</gene>
<dbReference type="InterPro" id="IPR007278">
    <property type="entry name" value="DUF397"/>
</dbReference>
<dbReference type="EMBL" id="QTTT01000001">
    <property type="protein sequence ID" value="REE96773.1"/>
    <property type="molecule type" value="Genomic_DNA"/>
</dbReference>
<feature type="domain" description="DUF397" evidence="1">
    <location>
        <begin position="9"/>
        <end position="62"/>
    </location>
</feature>
<dbReference type="OrthoDB" id="3481959at2"/>
<keyword evidence="3" id="KW-1185">Reference proteome</keyword>
<accession>A0A3D9SS31</accession>
<name>A0A3D9SS31_9ACTN</name>
<comment type="caution">
    <text evidence="2">The sequence shown here is derived from an EMBL/GenBank/DDBJ whole genome shotgun (WGS) entry which is preliminary data.</text>
</comment>
<dbReference type="Proteomes" id="UP000256661">
    <property type="component" value="Unassembled WGS sequence"/>
</dbReference>
<sequence>MNKIHLAAAQWRKSSHSGGESGMCVEVAQGLGVIGIRDSKNPGGGRLAVDRDAFQGLVRQAKAGDLDL</sequence>
<reference evidence="2 3" key="1">
    <citation type="submission" date="2018-08" db="EMBL/GenBank/DDBJ databases">
        <title>Sequencing the genomes of 1000 actinobacteria strains.</title>
        <authorList>
            <person name="Klenk H.-P."/>
        </authorList>
    </citation>
    <scope>NUCLEOTIDE SEQUENCE [LARGE SCALE GENOMIC DNA]</scope>
    <source>
        <strain evidence="2 3">DSM 43927</strain>
    </source>
</reference>
<evidence type="ECO:0000313" key="3">
    <source>
        <dbReference type="Proteomes" id="UP000256661"/>
    </source>
</evidence>
<evidence type="ECO:0000259" key="1">
    <source>
        <dbReference type="Pfam" id="PF04149"/>
    </source>
</evidence>
<protein>
    <submittedName>
        <fullName evidence="2">Uncharacterized protein DUF397</fullName>
    </submittedName>
</protein>
<organism evidence="2 3">
    <name type="scientific">Thermomonospora umbrina</name>
    <dbReference type="NCBI Taxonomy" id="111806"/>
    <lineage>
        <taxon>Bacteria</taxon>
        <taxon>Bacillati</taxon>
        <taxon>Actinomycetota</taxon>
        <taxon>Actinomycetes</taxon>
        <taxon>Streptosporangiales</taxon>
        <taxon>Thermomonosporaceae</taxon>
        <taxon>Thermomonospora</taxon>
    </lineage>
</organism>
<dbReference type="RefSeq" id="WP_116022368.1">
    <property type="nucleotide sequence ID" value="NZ_QTTT01000001.1"/>
</dbReference>
<dbReference type="Pfam" id="PF04149">
    <property type="entry name" value="DUF397"/>
    <property type="match status" value="1"/>
</dbReference>